<dbReference type="PANTHER" id="PTHR31084:SF0">
    <property type="entry name" value="ALPHA-L-FUCOSIDASE 2"/>
    <property type="match status" value="1"/>
</dbReference>
<dbReference type="Proteomes" id="UP001378956">
    <property type="component" value="Unassembled WGS sequence"/>
</dbReference>
<sequence length="817" mass="89691">MNLAQKKILFFFCFTLSGLSLFAQTDQQVRFNSPANHFTESVPVGNGRLGAMVFGNPNRERIVLNEISMWSGGVENPNRNDAAAHLPVIQQLLKDGKNKEAQELLQKYFTSAGAGSGFGNGANEKFGCYQILSDMFINWRDTTSKVTDYKRILSIDKAISVTEWSRSGVNFKEEVIVSTPQQAIIVRLTSSKAKALNFDLSLSRKEHASFSAEGNGLSMTGQLPGGNGDKGILFAAFAKAISSTGKITAKNSVLTVDGATECLIVISAATDMNWPDVTHRGAIPLPVAKKHVDAAGKLPWLTLKTKQREDFQAYYNRCKIQLGEKENAGIATLSTAERLVRFANGGSDVTLPALYFNFGRYLLISSSRPGGLPANLQGIWAEEYQTPWNGDYHLDINVQMNYWLAENTNLGDIHKPLIEFTKFLVAPGQKTAKAYYNSTGWVAHVIANPWGFTAPGEHASWGSVLSGGAWLSSHLWQHYLYNPNKKTLAEIYPVLKGATKFYTDILIEDPLTKWLVTAPSNSPENSYKTEEGFEGQTTMGPTMDMQIGREMMNNTIAAAKLLGIDKSWTDSLQQLKGRLAPNQISKKTGGIQEWIRDYEDPEVTHRHVSHLYGLYPYDEITQLETPLLMTAAKKTLERRGDGGTGWSRAWKVNFWARLGDGDHAWKVFKALLAPAVAGSEISMTSGAGTYANLFCAHPPFQIDGNFGGTAAIAEMLLQSNGINSVIRLLPALPTDTDWSSGNIKGMRARNGFELSFSWKSSKLTKAEIFSLSGAECYIQLPAGTSVYSSAGKKIALNTKVDNLVSFNTVKGSKYVIK</sequence>
<evidence type="ECO:0000313" key="6">
    <source>
        <dbReference type="Proteomes" id="UP001378956"/>
    </source>
</evidence>
<feature type="chain" id="PRO_5046827558" evidence="1">
    <location>
        <begin position="24"/>
        <end position="817"/>
    </location>
</feature>
<dbReference type="RefSeq" id="WP_337715065.1">
    <property type="nucleotide sequence ID" value="NZ_JBBEUB010000001.1"/>
</dbReference>
<dbReference type="InterPro" id="IPR049053">
    <property type="entry name" value="AFCA-like_C"/>
</dbReference>
<proteinExistence type="predicted"/>
<name>A0ABU8NG41_9SPHI</name>
<gene>
    <name evidence="5" type="ORF">WAE58_02245</name>
</gene>
<keyword evidence="1" id="KW-0732">Signal</keyword>
<keyword evidence="6" id="KW-1185">Reference proteome</keyword>
<keyword evidence="5" id="KW-0378">Hydrolase</keyword>
<evidence type="ECO:0000259" key="3">
    <source>
        <dbReference type="Pfam" id="PF21307"/>
    </source>
</evidence>
<dbReference type="InterPro" id="IPR008928">
    <property type="entry name" value="6-hairpin_glycosidase_sf"/>
</dbReference>
<dbReference type="Pfam" id="PF22124">
    <property type="entry name" value="Glyco_hydro_95_cat"/>
    <property type="match status" value="1"/>
</dbReference>
<dbReference type="Gene3D" id="1.50.10.10">
    <property type="match status" value="1"/>
</dbReference>
<dbReference type="Pfam" id="PF21307">
    <property type="entry name" value="Glyco_hydro_95_C"/>
    <property type="match status" value="1"/>
</dbReference>
<comment type="caution">
    <text evidence="5">The sequence shown here is derived from an EMBL/GenBank/DDBJ whole genome shotgun (WGS) entry which is preliminary data.</text>
</comment>
<dbReference type="SUPFAM" id="SSF48208">
    <property type="entry name" value="Six-hairpin glycosidases"/>
    <property type="match status" value="1"/>
</dbReference>
<evidence type="ECO:0000313" key="5">
    <source>
        <dbReference type="EMBL" id="MEJ2901226.1"/>
    </source>
</evidence>
<dbReference type="InterPro" id="IPR016518">
    <property type="entry name" value="Alpha-L-fucosidase"/>
</dbReference>
<dbReference type="PIRSF" id="PIRSF007663">
    <property type="entry name" value="UCP007663"/>
    <property type="match status" value="1"/>
</dbReference>
<dbReference type="InterPro" id="IPR012341">
    <property type="entry name" value="6hp_glycosidase-like_sf"/>
</dbReference>
<dbReference type="InterPro" id="IPR054363">
    <property type="entry name" value="GH95_cat"/>
</dbReference>
<dbReference type="InterPro" id="IPR027414">
    <property type="entry name" value="GH95_N_dom"/>
</dbReference>
<dbReference type="GO" id="GO:0016787">
    <property type="term" value="F:hydrolase activity"/>
    <property type="evidence" value="ECO:0007669"/>
    <property type="project" value="UniProtKB-KW"/>
</dbReference>
<dbReference type="EMBL" id="JBBEUB010000001">
    <property type="protein sequence ID" value="MEJ2901226.1"/>
    <property type="molecule type" value="Genomic_DNA"/>
</dbReference>
<feature type="domain" description="Glycosyl hydrolase family 95 catalytic" evidence="4">
    <location>
        <begin position="302"/>
        <end position="716"/>
    </location>
</feature>
<feature type="signal peptide" evidence="1">
    <location>
        <begin position="1"/>
        <end position="23"/>
    </location>
</feature>
<feature type="domain" description="Glycosyl hydrolase family 95 N-terminal" evidence="2">
    <location>
        <begin position="30"/>
        <end position="272"/>
    </location>
</feature>
<reference evidence="5 6" key="1">
    <citation type="submission" date="2024-03" db="EMBL/GenBank/DDBJ databases">
        <title>Sequence of Lycoming College Course Isolates.</title>
        <authorList>
            <person name="Plotts O."/>
            <person name="Newman J."/>
        </authorList>
    </citation>
    <scope>NUCLEOTIDE SEQUENCE [LARGE SCALE GENOMIC DNA]</scope>
    <source>
        <strain evidence="5 6">CJB-3</strain>
    </source>
</reference>
<evidence type="ECO:0000256" key="1">
    <source>
        <dbReference type="SAM" id="SignalP"/>
    </source>
</evidence>
<feature type="domain" description="Alpha fucosidase A-like C-terminal" evidence="3">
    <location>
        <begin position="723"/>
        <end position="816"/>
    </location>
</feature>
<evidence type="ECO:0000259" key="4">
    <source>
        <dbReference type="Pfam" id="PF22124"/>
    </source>
</evidence>
<organism evidence="5 6">
    <name type="scientific">Pedobacter panaciterrae</name>
    <dbReference type="NCBI Taxonomy" id="363849"/>
    <lineage>
        <taxon>Bacteria</taxon>
        <taxon>Pseudomonadati</taxon>
        <taxon>Bacteroidota</taxon>
        <taxon>Sphingobacteriia</taxon>
        <taxon>Sphingobacteriales</taxon>
        <taxon>Sphingobacteriaceae</taxon>
        <taxon>Pedobacter</taxon>
    </lineage>
</organism>
<accession>A0ABU8NG41</accession>
<dbReference type="PANTHER" id="PTHR31084">
    <property type="entry name" value="ALPHA-L-FUCOSIDASE 2"/>
    <property type="match status" value="1"/>
</dbReference>
<evidence type="ECO:0000259" key="2">
    <source>
        <dbReference type="Pfam" id="PF14498"/>
    </source>
</evidence>
<dbReference type="Pfam" id="PF14498">
    <property type="entry name" value="Glyco_hyd_65N_2"/>
    <property type="match status" value="1"/>
</dbReference>
<protein>
    <submittedName>
        <fullName evidence="5">Glycoside hydrolase family 95 protein</fullName>
    </submittedName>
</protein>